<evidence type="ECO:0000313" key="7">
    <source>
        <dbReference type="RefSeq" id="XP_008593004.1"/>
    </source>
</evidence>
<evidence type="ECO:0000256" key="2">
    <source>
        <dbReference type="ARBA" id="ARBA00022741"/>
    </source>
</evidence>
<dbReference type="RefSeq" id="XP_008593004.1">
    <property type="nucleotide sequence ID" value="XM_008594782.1"/>
</dbReference>
<dbReference type="SUPFAM" id="SSF52440">
    <property type="entry name" value="PreATP-grasp domain"/>
    <property type="match status" value="1"/>
</dbReference>
<name>A0ABM0SJG3_GALVR</name>
<dbReference type="Proteomes" id="UP000694923">
    <property type="component" value="Unplaced"/>
</dbReference>
<keyword evidence="1" id="KW-0436">Ligase</keyword>
<organism evidence="6 7">
    <name type="scientific">Galeopterus variegatus</name>
    <name type="common">Malayan flying lemur</name>
    <name type="synonym">Cynocephalus variegatus</name>
    <dbReference type="NCBI Taxonomy" id="482537"/>
    <lineage>
        <taxon>Eukaryota</taxon>
        <taxon>Metazoa</taxon>
        <taxon>Chordata</taxon>
        <taxon>Craniata</taxon>
        <taxon>Vertebrata</taxon>
        <taxon>Euteleostomi</taxon>
        <taxon>Mammalia</taxon>
        <taxon>Eutheria</taxon>
        <taxon>Euarchontoglires</taxon>
        <taxon>Dermoptera</taxon>
        <taxon>Cynocephalidae</taxon>
        <taxon>Galeopterus</taxon>
    </lineage>
</organism>
<sequence>MRRAALWTLQHVPHYSRQHLMVSYSLSSVGYDPNEKTFDKILVANRGEIACRVIKTCKRMGIKTVAIHSDVDASSLTLEQCGD</sequence>
<dbReference type="InterPro" id="IPR011764">
    <property type="entry name" value="Biotin_carboxylation_dom"/>
</dbReference>
<dbReference type="PROSITE" id="PS50979">
    <property type="entry name" value="BC"/>
    <property type="match status" value="1"/>
</dbReference>
<keyword evidence="6" id="KW-1185">Reference proteome</keyword>
<reference evidence="7" key="1">
    <citation type="submission" date="2025-08" db="UniProtKB">
        <authorList>
            <consortium name="RefSeq"/>
        </authorList>
    </citation>
    <scope>IDENTIFICATION</scope>
</reference>
<dbReference type="InterPro" id="IPR050856">
    <property type="entry name" value="Biotin_carboxylase_complex"/>
</dbReference>
<evidence type="ECO:0000256" key="3">
    <source>
        <dbReference type="ARBA" id="ARBA00022840"/>
    </source>
</evidence>
<dbReference type="Pfam" id="PF00289">
    <property type="entry name" value="Biotin_carb_N"/>
    <property type="match status" value="1"/>
</dbReference>
<accession>A0ABM0SJG3</accession>
<dbReference type="Gene3D" id="3.40.50.20">
    <property type="match status" value="1"/>
</dbReference>
<dbReference type="PANTHER" id="PTHR18866:SF33">
    <property type="entry name" value="METHYLCROTONOYL-COA CARBOXYLASE SUBUNIT ALPHA, MITOCHONDRIAL-RELATED"/>
    <property type="match status" value="1"/>
</dbReference>
<keyword evidence="3" id="KW-0067">ATP-binding</keyword>
<evidence type="ECO:0000313" key="6">
    <source>
        <dbReference type="Proteomes" id="UP000694923"/>
    </source>
</evidence>
<dbReference type="PANTHER" id="PTHR18866">
    <property type="entry name" value="CARBOXYLASE:PYRUVATE/ACETYL-COA/PROPIONYL-COA CARBOXYLASE"/>
    <property type="match status" value="1"/>
</dbReference>
<protein>
    <submittedName>
        <fullName evidence="7">Propionyl-CoA carboxylase alpha chain, mitochondrial-like</fullName>
    </submittedName>
</protein>
<evidence type="ECO:0000256" key="1">
    <source>
        <dbReference type="ARBA" id="ARBA00022598"/>
    </source>
</evidence>
<proteinExistence type="predicted"/>
<keyword evidence="2" id="KW-0547">Nucleotide-binding</keyword>
<evidence type="ECO:0000256" key="4">
    <source>
        <dbReference type="ARBA" id="ARBA00023267"/>
    </source>
</evidence>
<dbReference type="GeneID" id="103610663"/>
<evidence type="ECO:0000259" key="5">
    <source>
        <dbReference type="PROSITE" id="PS50979"/>
    </source>
</evidence>
<keyword evidence="4" id="KW-0092">Biotin</keyword>
<dbReference type="InterPro" id="IPR016185">
    <property type="entry name" value="PreATP-grasp_dom_sf"/>
</dbReference>
<feature type="domain" description="Biotin carboxylation" evidence="5">
    <location>
        <begin position="37"/>
        <end position="83"/>
    </location>
</feature>
<dbReference type="InterPro" id="IPR005481">
    <property type="entry name" value="BC-like_N"/>
</dbReference>
<gene>
    <name evidence="7" type="primary">LOC103610663</name>
</gene>